<dbReference type="SUPFAM" id="SSF52467">
    <property type="entry name" value="DHS-like NAD/FAD-binding domain"/>
    <property type="match status" value="1"/>
</dbReference>
<dbReference type="InterPro" id="IPR003704">
    <property type="entry name" value="CdhB"/>
</dbReference>
<proteinExistence type="predicted"/>
<organism evidence="1 2">
    <name type="scientific">Methanofervidicoccus abyssi</name>
    <dbReference type="NCBI Taxonomy" id="2082189"/>
    <lineage>
        <taxon>Archaea</taxon>
        <taxon>Methanobacteriati</taxon>
        <taxon>Methanobacteriota</taxon>
        <taxon>Methanomada group</taxon>
        <taxon>Methanococci</taxon>
        <taxon>Methanococcales</taxon>
        <taxon>Methanofervidicoccus</taxon>
    </lineage>
</organism>
<protein>
    <submittedName>
        <fullName evidence="1">Acetyl-CoA decarbonylase/synthase complex subunit epsilon</fullName>
    </submittedName>
</protein>
<evidence type="ECO:0000313" key="2">
    <source>
        <dbReference type="Proteomes" id="UP000290527"/>
    </source>
</evidence>
<sequence length="145" mass="16988">MLGKNIPYQPTAGTNLHHAEVISTKIAVTMFKRSKKPLLVIGENCEEAVKYLEDLKIEKIYTPREMNLLDIIKRITKEDYDLVIFIGITYYYLNQALSHLKNFSDTITLTLDGKYIPNARYSFPNMEYNEYIEAIKRFRMLLDNL</sequence>
<dbReference type="Proteomes" id="UP000290527">
    <property type="component" value="Unassembled WGS sequence"/>
</dbReference>
<dbReference type="EMBL" id="BFAX01000004">
    <property type="protein sequence ID" value="GBF36687.1"/>
    <property type="molecule type" value="Genomic_DNA"/>
</dbReference>
<keyword evidence="2" id="KW-1185">Reference proteome</keyword>
<dbReference type="GO" id="GO:0019385">
    <property type="term" value="P:methanogenesis, from acetate"/>
    <property type="evidence" value="ECO:0007669"/>
    <property type="project" value="InterPro"/>
</dbReference>
<dbReference type="OrthoDB" id="120588at2157"/>
<gene>
    <name evidence="1" type="ORF">MHHB_P0917</name>
</gene>
<reference evidence="1 2" key="1">
    <citation type="journal article" date="2019" name="Int. J. Syst. Evol. Microbiol.">
        <title>Methanofervidicoccus abyssi gen. nov., sp. nov., a hydrogenotrophic methanogen, isolated from a hydrothermal vent chimney in the Mid-Cayman Spreading Center, the Caribbean Sea.</title>
        <authorList>
            <person name="Sakai S."/>
            <person name="Takaki Y."/>
            <person name="Miyazaki M."/>
            <person name="Ogawara M."/>
            <person name="Yanagawa K."/>
            <person name="Miyazaki J."/>
            <person name="Takai K."/>
        </authorList>
    </citation>
    <scope>NUCLEOTIDE SEQUENCE [LARGE SCALE GENOMIC DNA]</scope>
    <source>
        <strain evidence="1 2">HHB</strain>
    </source>
</reference>
<accession>A0A401HQZ3</accession>
<dbReference type="RefSeq" id="WP_131007528.1">
    <property type="nucleotide sequence ID" value="NZ_BFAX01000004.1"/>
</dbReference>
<comment type="caution">
    <text evidence="1">The sequence shown here is derived from an EMBL/GenBank/DDBJ whole genome shotgun (WGS) entry which is preliminary data.</text>
</comment>
<dbReference type="Pfam" id="PF02552">
    <property type="entry name" value="CO_dh"/>
    <property type="match status" value="1"/>
</dbReference>
<name>A0A401HQZ3_9EURY</name>
<dbReference type="Gene3D" id="3.40.50.1220">
    <property type="entry name" value="TPP-binding domain"/>
    <property type="match status" value="1"/>
</dbReference>
<dbReference type="AlphaFoldDB" id="A0A401HQZ3"/>
<evidence type="ECO:0000313" key="1">
    <source>
        <dbReference type="EMBL" id="GBF36687.1"/>
    </source>
</evidence>
<dbReference type="InterPro" id="IPR029035">
    <property type="entry name" value="DHS-like_NAD/FAD-binding_dom"/>
</dbReference>